<keyword evidence="1" id="KW-0808">Transferase</keyword>
<dbReference type="CDD" id="cd04301">
    <property type="entry name" value="NAT_SF"/>
    <property type="match status" value="1"/>
</dbReference>
<dbReference type="PANTHER" id="PTHR43877:SF2">
    <property type="entry name" value="AMINOALKYLPHOSPHONATE N-ACETYLTRANSFERASE-RELATED"/>
    <property type="match status" value="1"/>
</dbReference>
<sequence>MSATEKVQIVDYSDRYHAAFRDLNAAWIAKYFEMEDSDYQLLDNPRQAIIEKGGYIQVALDNGRPIGVCALVKLDGNPYDFELAKLAVAPEAQGKHIGTQLIEAMIAKARELGAKKLYIESHTSLKPAIHLYQKAGFKEITGHSPTFSRVNIQMELIL</sequence>
<dbReference type="AlphaFoldDB" id="A0A066TGJ3"/>
<protein>
    <submittedName>
        <fullName evidence="3">Transcriptional regulator, MarR family</fullName>
    </submittedName>
</protein>
<dbReference type="GO" id="GO:0016747">
    <property type="term" value="F:acyltransferase activity, transferring groups other than amino-acyl groups"/>
    <property type="evidence" value="ECO:0007669"/>
    <property type="project" value="InterPro"/>
</dbReference>
<accession>A0A066TGJ3</accession>
<dbReference type="PANTHER" id="PTHR43877">
    <property type="entry name" value="AMINOALKYLPHOSPHONATE N-ACETYLTRANSFERASE-RELATED-RELATED"/>
    <property type="match status" value="1"/>
</dbReference>
<evidence type="ECO:0000313" key="4">
    <source>
        <dbReference type="Proteomes" id="UP000027170"/>
    </source>
</evidence>
<dbReference type="RefSeq" id="WP_051608115.1">
    <property type="nucleotide sequence ID" value="NZ_JFZV01000002.1"/>
</dbReference>
<proteinExistence type="predicted"/>
<dbReference type="SUPFAM" id="SSF55729">
    <property type="entry name" value="Acyl-CoA N-acyltransferases (Nat)"/>
    <property type="match status" value="1"/>
</dbReference>
<keyword evidence="2" id="KW-0012">Acyltransferase</keyword>
<comment type="caution">
    <text evidence="3">The sequence shown here is derived from an EMBL/GenBank/DDBJ whole genome shotgun (WGS) entry which is preliminary data.</text>
</comment>
<dbReference type="InterPro" id="IPR016181">
    <property type="entry name" value="Acyl_CoA_acyltransferase"/>
</dbReference>
<dbReference type="EMBL" id="JFZV01000002">
    <property type="protein sequence ID" value="KDN15408.1"/>
    <property type="molecule type" value="Genomic_DNA"/>
</dbReference>
<evidence type="ECO:0000256" key="1">
    <source>
        <dbReference type="ARBA" id="ARBA00022679"/>
    </source>
</evidence>
<dbReference type="InterPro" id="IPR050832">
    <property type="entry name" value="Bact_Acetyltransf"/>
</dbReference>
<dbReference type="InterPro" id="IPR000182">
    <property type="entry name" value="GNAT_dom"/>
</dbReference>
<dbReference type="PROSITE" id="PS51186">
    <property type="entry name" value="GNAT"/>
    <property type="match status" value="1"/>
</dbReference>
<keyword evidence="4" id="KW-1185">Reference proteome</keyword>
<dbReference type="Pfam" id="PF00583">
    <property type="entry name" value="Acetyltransf_1"/>
    <property type="match status" value="1"/>
</dbReference>
<dbReference type="eggNOG" id="COG0456">
    <property type="taxonomic scope" value="Bacteria"/>
</dbReference>
<evidence type="ECO:0000313" key="3">
    <source>
        <dbReference type="EMBL" id="KDN15408.1"/>
    </source>
</evidence>
<evidence type="ECO:0000256" key="2">
    <source>
        <dbReference type="ARBA" id="ARBA00023315"/>
    </source>
</evidence>
<reference evidence="3 4" key="1">
    <citation type="submission" date="2014-03" db="EMBL/GenBank/DDBJ databases">
        <title>The genomes of two eusocial bee gut symbionts.</title>
        <authorList>
            <person name="Kwong W.K."/>
            <person name="Engel P."/>
            <person name="Koch H."/>
            <person name="Moran N.A."/>
        </authorList>
    </citation>
    <scope>NUCLEOTIDE SEQUENCE [LARGE SCALE GENOMIC DNA]</scope>
    <source>
        <strain evidence="4">wkB29</strain>
    </source>
</reference>
<dbReference type="Gene3D" id="3.40.630.30">
    <property type="match status" value="1"/>
</dbReference>
<gene>
    <name evidence="3" type="ORF">SALWKB29_0512</name>
</gene>
<name>A0A066TGJ3_9NEIS</name>
<organism evidence="3 4">
    <name type="scientific">Snodgrassella communis</name>
    <dbReference type="NCBI Taxonomy" id="2946699"/>
    <lineage>
        <taxon>Bacteria</taxon>
        <taxon>Pseudomonadati</taxon>
        <taxon>Pseudomonadota</taxon>
        <taxon>Betaproteobacteria</taxon>
        <taxon>Neisseriales</taxon>
        <taxon>Neisseriaceae</taxon>
        <taxon>Snodgrassella</taxon>
    </lineage>
</organism>
<dbReference type="Proteomes" id="UP000027170">
    <property type="component" value="Unassembled WGS sequence"/>
</dbReference>